<feature type="site" description="Part of a proton relay during catalysis" evidence="12">
    <location>
        <position position="132"/>
    </location>
</feature>
<keyword evidence="8 12" id="KW-0457">Lysine biosynthesis</keyword>
<evidence type="ECO:0000256" key="12">
    <source>
        <dbReference type="HAMAP-Rule" id="MF_00418"/>
    </source>
</evidence>
<feature type="binding site" evidence="12">
    <location>
        <position position="226"/>
    </location>
    <ligand>
        <name>pyruvate</name>
        <dbReference type="ChEBI" id="CHEBI:15361"/>
    </ligand>
</feature>
<dbReference type="NCBIfam" id="TIGR00674">
    <property type="entry name" value="dapA"/>
    <property type="match status" value="1"/>
</dbReference>
<comment type="pathway">
    <text evidence="2 12">Amino-acid biosynthesis; L-lysine biosynthesis via DAP pathway; (S)-tetrahydrodipicolinate from L-aspartate: step 3/4.</text>
</comment>
<dbReference type="PIRSF" id="PIRSF001365">
    <property type="entry name" value="DHDPS"/>
    <property type="match status" value="1"/>
</dbReference>
<protein>
    <recommendedName>
        <fullName evidence="4 12">4-hydroxy-tetrahydrodipicolinate synthase</fullName>
        <shortName evidence="12">HTPA synthase</shortName>
        <ecNumber evidence="4 12">4.3.3.7</ecNumber>
    </recommendedName>
</protein>
<evidence type="ECO:0000256" key="7">
    <source>
        <dbReference type="ARBA" id="ARBA00022915"/>
    </source>
</evidence>
<gene>
    <name evidence="12 14" type="primary">dapA</name>
    <name evidence="14" type="ORF">GP2_007_00120</name>
</gene>
<evidence type="ECO:0000256" key="5">
    <source>
        <dbReference type="ARBA" id="ARBA00022490"/>
    </source>
</evidence>
<evidence type="ECO:0000313" key="15">
    <source>
        <dbReference type="Proteomes" id="UP000035021"/>
    </source>
</evidence>
<dbReference type="EMBL" id="BAOQ01000007">
    <property type="protein sequence ID" value="GAC82972.1"/>
    <property type="molecule type" value="Genomic_DNA"/>
</dbReference>
<comment type="subunit">
    <text evidence="12">Homotetramer; dimer of dimers.</text>
</comment>
<evidence type="ECO:0000256" key="9">
    <source>
        <dbReference type="ARBA" id="ARBA00023239"/>
    </source>
</evidence>
<dbReference type="Pfam" id="PF00701">
    <property type="entry name" value="DHDPS"/>
    <property type="match status" value="1"/>
</dbReference>
<accession>A0ABQ0IHC3</accession>
<sequence>MSTVTADEAVAFSTMNAVQEPLHEHPFGTNVVAMVTPFRPDGSLDLDKAAVLADHLVSKGCDGLVVSGTTGESPTTTVPEKLDLLRVVLDAVGDRARITQGAGSYDTAESVRFAIEAEKVGAHGLLVVTPYYSRPPQAGLLAHFRAVADATSLPVLVYDIPPRSIVPIADATMLALAEHPNIRGVKDAKGDLAGAAALIATSGLEYLSGDDGLNLPWLSVGATGFVSVIGHLVPDRLREMQIAVEKGDLATARALNASMLPLVNAMGRLGGVTMVKAALRILGLEVGDPRLPQVPATGPQIEELIVDLRAAGVLA</sequence>
<evidence type="ECO:0000256" key="11">
    <source>
        <dbReference type="ARBA" id="ARBA00047836"/>
    </source>
</evidence>
<evidence type="ECO:0000256" key="4">
    <source>
        <dbReference type="ARBA" id="ARBA00012086"/>
    </source>
</evidence>
<evidence type="ECO:0000256" key="6">
    <source>
        <dbReference type="ARBA" id="ARBA00022605"/>
    </source>
</evidence>
<name>A0ABQ0IHC3_9ACTN</name>
<comment type="caution">
    <text evidence="12">Was originally thought to be a dihydrodipicolinate synthase (DHDPS), catalyzing the condensation of (S)-aspartate-beta-semialdehyde [(S)-ASA] and pyruvate to dihydrodipicolinate (DHDP). However, it was shown in E.coli that the product of the enzymatic reaction is not dihydrodipicolinate but in fact (4S)-4-hydroxy-2,3,4,5-tetrahydro-(2S)-dipicolinic acid (HTPA), and that the consecutive dehydration reaction leading to DHDP is not spontaneous but catalyzed by DapB.</text>
</comment>
<keyword evidence="10 12" id="KW-0704">Schiff base</keyword>
<evidence type="ECO:0000256" key="2">
    <source>
        <dbReference type="ARBA" id="ARBA00005120"/>
    </source>
</evidence>
<dbReference type="InterPro" id="IPR020625">
    <property type="entry name" value="Schiff_base-form_aldolases_AS"/>
</dbReference>
<feature type="site" description="Part of a proton relay during catalysis" evidence="12">
    <location>
        <position position="69"/>
    </location>
</feature>
<keyword evidence="9 12" id="KW-0456">Lyase</keyword>
<evidence type="ECO:0000313" key="14">
    <source>
        <dbReference type="EMBL" id="GAC82972.1"/>
    </source>
</evidence>
<evidence type="ECO:0000256" key="10">
    <source>
        <dbReference type="ARBA" id="ARBA00023270"/>
    </source>
</evidence>
<dbReference type="InterPro" id="IPR002220">
    <property type="entry name" value="DapA-like"/>
</dbReference>
<keyword evidence="7 12" id="KW-0220">Diaminopimelate biosynthesis</keyword>
<dbReference type="EC" id="4.3.3.7" evidence="4 12"/>
<dbReference type="Gene3D" id="3.20.20.70">
    <property type="entry name" value="Aldolase class I"/>
    <property type="match status" value="1"/>
</dbReference>
<comment type="similarity">
    <text evidence="3 12 13">Belongs to the DapA family.</text>
</comment>
<dbReference type="CDD" id="cd00950">
    <property type="entry name" value="DHDPS"/>
    <property type="match status" value="1"/>
</dbReference>
<comment type="subcellular location">
    <subcellularLocation>
        <location evidence="12">Cytoplasm</location>
    </subcellularLocation>
</comment>
<proteinExistence type="inferred from homology"/>
<comment type="function">
    <text evidence="1 12">Catalyzes the condensation of (S)-aspartate-beta-semialdehyde [(S)-ASA] and pyruvate to 4-hydroxy-tetrahydrodipicolinate (HTPA).</text>
</comment>
<organism evidence="14 15">
    <name type="scientific">Gordonia paraffinivorans NBRC 108238</name>
    <dbReference type="NCBI Taxonomy" id="1223543"/>
    <lineage>
        <taxon>Bacteria</taxon>
        <taxon>Bacillati</taxon>
        <taxon>Actinomycetota</taxon>
        <taxon>Actinomycetes</taxon>
        <taxon>Mycobacteriales</taxon>
        <taxon>Gordoniaceae</taxon>
        <taxon>Gordonia</taxon>
    </lineage>
</organism>
<feature type="active site" description="Schiff-base intermediate with substrate" evidence="12">
    <location>
        <position position="186"/>
    </location>
</feature>
<dbReference type="Proteomes" id="UP000035021">
    <property type="component" value="Unassembled WGS sequence"/>
</dbReference>
<keyword evidence="15" id="KW-1185">Reference proteome</keyword>
<dbReference type="SUPFAM" id="SSF51569">
    <property type="entry name" value="Aldolase"/>
    <property type="match status" value="1"/>
</dbReference>
<dbReference type="PANTHER" id="PTHR12128">
    <property type="entry name" value="DIHYDRODIPICOLINATE SYNTHASE"/>
    <property type="match status" value="1"/>
</dbReference>
<comment type="catalytic activity">
    <reaction evidence="11 12">
        <text>L-aspartate 4-semialdehyde + pyruvate = (2S,4S)-4-hydroxy-2,3,4,5-tetrahydrodipicolinate + H2O + H(+)</text>
        <dbReference type="Rhea" id="RHEA:34171"/>
        <dbReference type="ChEBI" id="CHEBI:15361"/>
        <dbReference type="ChEBI" id="CHEBI:15377"/>
        <dbReference type="ChEBI" id="CHEBI:15378"/>
        <dbReference type="ChEBI" id="CHEBI:67139"/>
        <dbReference type="ChEBI" id="CHEBI:537519"/>
        <dbReference type="EC" id="4.3.3.7"/>
    </reaction>
</comment>
<feature type="active site" description="Proton donor/acceptor" evidence="12">
    <location>
        <position position="158"/>
    </location>
</feature>
<dbReference type="PRINTS" id="PR00146">
    <property type="entry name" value="DHPICSNTHASE"/>
</dbReference>
<feature type="binding site" evidence="12">
    <location>
        <position position="70"/>
    </location>
    <ligand>
        <name>pyruvate</name>
        <dbReference type="ChEBI" id="CHEBI:15361"/>
    </ligand>
</feature>
<dbReference type="HAMAP" id="MF_00418">
    <property type="entry name" value="DapA"/>
    <property type="match status" value="1"/>
</dbReference>
<keyword evidence="5 12" id="KW-0963">Cytoplasm</keyword>
<evidence type="ECO:0000256" key="1">
    <source>
        <dbReference type="ARBA" id="ARBA00003294"/>
    </source>
</evidence>
<reference evidence="14 15" key="1">
    <citation type="submission" date="2013-02" db="EMBL/GenBank/DDBJ databases">
        <title>Whole genome shotgun sequence of Gordonia paraffinivorans NBRC 108238.</title>
        <authorList>
            <person name="Isaki-Nakamura S."/>
            <person name="Hosoyama A."/>
            <person name="Tsuchikane K."/>
            <person name="Ando Y."/>
            <person name="Baba S."/>
            <person name="Ohji S."/>
            <person name="Hamada M."/>
            <person name="Tamura T."/>
            <person name="Yamazoe A."/>
            <person name="Yamazaki S."/>
            <person name="Fujita N."/>
        </authorList>
    </citation>
    <scope>NUCLEOTIDE SEQUENCE [LARGE SCALE GENOMIC DNA]</scope>
    <source>
        <strain evidence="14 15">NBRC 108238</strain>
    </source>
</reference>
<keyword evidence="6 12" id="KW-0028">Amino-acid biosynthesis</keyword>
<dbReference type="PROSITE" id="PS00665">
    <property type="entry name" value="DHDPS_1"/>
    <property type="match status" value="1"/>
</dbReference>
<evidence type="ECO:0000256" key="3">
    <source>
        <dbReference type="ARBA" id="ARBA00007592"/>
    </source>
</evidence>
<dbReference type="PROSITE" id="PS00666">
    <property type="entry name" value="DHDPS_2"/>
    <property type="match status" value="1"/>
</dbReference>
<dbReference type="InterPro" id="IPR005263">
    <property type="entry name" value="DapA"/>
</dbReference>
<evidence type="ECO:0000256" key="8">
    <source>
        <dbReference type="ARBA" id="ARBA00023154"/>
    </source>
</evidence>
<comment type="caution">
    <text evidence="14">The sequence shown here is derived from an EMBL/GenBank/DDBJ whole genome shotgun (WGS) entry which is preliminary data.</text>
</comment>
<dbReference type="SMART" id="SM01130">
    <property type="entry name" value="DHDPS"/>
    <property type="match status" value="1"/>
</dbReference>
<dbReference type="InterPro" id="IPR020624">
    <property type="entry name" value="Schiff_base-form_aldolases_CS"/>
</dbReference>
<dbReference type="InterPro" id="IPR013785">
    <property type="entry name" value="Aldolase_TIM"/>
</dbReference>
<evidence type="ECO:0000256" key="13">
    <source>
        <dbReference type="PIRNR" id="PIRNR001365"/>
    </source>
</evidence>
<dbReference type="PANTHER" id="PTHR12128:SF66">
    <property type="entry name" value="4-HYDROXY-2-OXOGLUTARATE ALDOLASE, MITOCHONDRIAL"/>
    <property type="match status" value="1"/>
</dbReference>